<dbReference type="AlphaFoldDB" id="A0A1E3NQJ1"/>
<evidence type="ECO:0000256" key="5">
    <source>
        <dbReference type="ARBA" id="ARBA00022946"/>
    </source>
</evidence>
<dbReference type="GO" id="GO:0005743">
    <property type="term" value="C:mitochondrial inner membrane"/>
    <property type="evidence" value="ECO:0007669"/>
    <property type="project" value="TreeGrafter"/>
</dbReference>
<keyword evidence="7 8" id="KW-0496">Mitochondrion</keyword>
<dbReference type="EMBL" id="KV454001">
    <property type="protein sequence ID" value="ODQ48370.1"/>
    <property type="molecule type" value="Genomic_DNA"/>
</dbReference>
<dbReference type="Gene3D" id="1.10.357.10">
    <property type="entry name" value="Tetracycline Repressor, domain 2"/>
    <property type="match status" value="1"/>
</dbReference>
<dbReference type="Proteomes" id="UP000094455">
    <property type="component" value="Unassembled WGS sequence"/>
</dbReference>
<comment type="pathway">
    <text evidence="2 8">Cofactor biosynthesis; ubiquinone biosynthesis.</text>
</comment>
<dbReference type="GO" id="GO:0008289">
    <property type="term" value="F:lipid binding"/>
    <property type="evidence" value="ECO:0007669"/>
    <property type="project" value="UniProtKB-UniRule"/>
</dbReference>
<proteinExistence type="inferred from homology"/>
<dbReference type="InterPro" id="IPR012762">
    <property type="entry name" value="Ubiq_biosynth_COQ9"/>
</dbReference>
<sequence>MSLRLFGKQVSAGLIGSVRNYHSFYHVNPPILDMSTVENQVLGKAYEEYVPELGFTKEAVENASYAIGLNDNSANALLNFTSSSKNLEMELILFHLKKCRQELENLSKTETFQNKLKDMTETDRLRYLINKRLAMNQPILKFLPSALGHMILPSNLAKSLAELHNLSDDITYYAGDRSTDFKWYSKRFSISGLFIQSELFMLTDTTKDLSDTSKFVDSRLQEIDTAGYVYNSVEEWLFFNAVSTVNIVKSQLARG</sequence>
<evidence type="ECO:0000256" key="8">
    <source>
        <dbReference type="RuleBase" id="RU366063"/>
    </source>
</evidence>
<comment type="function">
    <text evidence="8">Membrane-associated protein that warps the membrane surface to access and bind aromatic isoprenes with high specificity, including ubiquinone (CoQ) isoprene intermediates and presents them directly to Coq7, therefore facilitating the Coq7-mediated hydroxylase step. Participates in the biosynthesis of coenzyme Q, also named ubiquinone, an essential lipid-soluble electron transporter for aerobic cellular respiration.</text>
</comment>
<dbReference type="GeneID" id="30176837"/>
<reference evidence="10 11" key="1">
    <citation type="journal article" date="2016" name="Proc. Natl. Acad. Sci. U.S.A.">
        <title>Comparative genomics of biotechnologically important yeasts.</title>
        <authorList>
            <person name="Riley R."/>
            <person name="Haridas S."/>
            <person name="Wolfe K.H."/>
            <person name="Lopes M.R."/>
            <person name="Hittinger C.T."/>
            <person name="Goeker M."/>
            <person name="Salamov A.A."/>
            <person name="Wisecaver J.H."/>
            <person name="Long T.M."/>
            <person name="Calvey C.H."/>
            <person name="Aerts A.L."/>
            <person name="Barry K.W."/>
            <person name="Choi C."/>
            <person name="Clum A."/>
            <person name="Coughlan A.Y."/>
            <person name="Deshpande S."/>
            <person name="Douglass A.P."/>
            <person name="Hanson S.J."/>
            <person name="Klenk H.-P."/>
            <person name="LaButti K.M."/>
            <person name="Lapidus A."/>
            <person name="Lindquist E.A."/>
            <person name="Lipzen A.M."/>
            <person name="Meier-Kolthoff J.P."/>
            <person name="Ohm R.A."/>
            <person name="Otillar R.P."/>
            <person name="Pangilinan J.L."/>
            <person name="Peng Y."/>
            <person name="Rokas A."/>
            <person name="Rosa C.A."/>
            <person name="Scheuner C."/>
            <person name="Sibirny A.A."/>
            <person name="Slot J.C."/>
            <person name="Stielow J.B."/>
            <person name="Sun H."/>
            <person name="Kurtzman C.P."/>
            <person name="Blackwell M."/>
            <person name="Grigoriev I.V."/>
            <person name="Jeffries T.W."/>
        </authorList>
    </citation>
    <scope>NUCLEOTIDE SEQUENCE [LARGE SCALE GENOMIC DNA]</scope>
    <source>
        <strain evidence="10 11">NRRL Y-2026</strain>
    </source>
</reference>
<evidence type="ECO:0000256" key="1">
    <source>
        <dbReference type="ARBA" id="ARBA00004173"/>
    </source>
</evidence>
<dbReference type="STRING" id="763406.A0A1E3NQJ1"/>
<evidence type="ECO:0000256" key="3">
    <source>
        <dbReference type="ARBA" id="ARBA00010766"/>
    </source>
</evidence>
<dbReference type="Pfam" id="PF08511">
    <property type="entry name" value="COQ9"/>
    <property type="match status" value="1"/>
</dbReference>
<dbReference type="GO" id="GO:0006744">
    <property type="term" value="P:ubiquinone biosynthetic process"/>
    <property type="evidence" value="ECO:0007669"/>
    <property type="project" value="UniProtKB-UniRule"/>
</dbReference>
<feature type="domain" description="COQ9 C-terminal" evidence="9">
    <location>
        <begin position="157"/>
        <end position="226"/>
    </location>
</feature>
<evidence type="ECO:0000313" key="10">
    <source>
        <dbReference type="EMBL" id="ODQ48370.1"/>
    </source>
</evidence>
<evidence type="ECO:0000256" key="6">
    <source>
        <dbReference type="ARBA" id="ARBA00023121"/>
    </source>
</evidence>
<evidence type="ECO:0000313" key="11">
    <source>
        <dbReference type="Proteomes" id="UP000094455"/>
    </source>
</evidence>
<protein>
    <recommendedName>
        <fullName evidence="8">Ubiquinone biosynthesis protein</fullName>
    </recommendedName>
</protein>
<dbReference type="UniPathway" id="UPA00232"/>
<name>A0A1E3NQJ1_9ASCO</name>
<evidence type="ECO:0000256" key="2">
    <source>
        <dbReference type="ARBA" id="ARBA00004749"/>
    </source>
</evidence>
<keyword evidence="5" id="KW-0809">Transit peptide</keyword>
<comment type="subcellular location">
    <subcellularLocation>
        <location evidence="1 8">Mitochondrion</location>
    </subcellularLocation>
</comment>
<comment type="similarity">
    <text evidence="3 8">Belongs to the COQ9 family.</text>
</comment>
<gene>
    <name evidence="10" type="ORF">PICMEDRAFT_13954</name>
</gene>
<evidence type="ECO:0000256" key="7">
    <source>
        <dbReference type="ARBA" id="ARBA00023128"/>
    </source>
</evidence>
<dbReference type="PANTHER" id="PTHR21427">
    <property type="entry name" value="UBIQUINONE BIOSYNTHESIS PROTEIN COQ9, MITOCHONDRIAL"/>
    <property type="match status" value="1"/>
</dbReference>
<organism evidence="10 11">
    <name type="scientific">Pichia membranifaciens NRRL Y-2026</name>
    <dbReference type="NCBI Taxonomy" id="763406"/>
    <lineage>
        <taxon>Eukaryota</taxon>
        <taxon>Fungi</taxon>
        <taxon>Dikarya</taxon>
        <taxon>Ascomycota</taxon>
        <taxon>Saccharomycotina</taxon>
        <taxon>Pichiomycetes</taxon>
        <taxon>Pichiales</taxon>
        <taxon>Pichiaceae</taxon>
        <taxon>Pichia</taxon>
    </lineage>
</organism>
<dbReference type="PANTHER" id="PTHR21427:SF19">
    <property type="entry name" value="UBIQUINONE BIOSYNTHESIS PROTEIN COQ9, MITOCHONDRIAL"/>
    <property type="match status" value="1"/>
</dbReference>
<keyword evidence="11" id="KW-1185">Reference proteome</keyword>
<evidence type="ECO:0000259" key="9">
    <source>
        <dbReference type="Pfam" id="PF08511"/>
    </source>
</evidence>
<evidence type="ECO:0000256" key="4">
    <source>
        <dbReference type="ARBA" id="ARBA00022688"/>
    </source>
</evidence>
<dbReference type="OrthoDB" id="619536at2759"/>
<dbReference type="InterPro" id="IPR013718">
    <property type="entry name" value="COQ9_C"/>
</dbReference>
<keyword evidence="4 8" id="KW-0831">Ubiquinone biosynthesis</keyword>
<accession>A0A1E3NQJ1</accession>
<dbReference type="RefSeq" id="XP_019019483.1">
    <property type="nucleotide sequence ID" value="XM_019160150.1"/>
</dbReference>
<dbReference type="NCBIfam" id="TIGR02396">
    <property type="entry name" value="diverge_rpsU"/>
    <property type="match status" value="1"/>
</dbReference>
<keyword evidence="6 8" id="KW-0446">Lipid-binding</keyword>